<name>A0AAJ0GYU4_9PEZI</name>
<dbReference type="Pfam" id="PF05368">
    <property type="entry name" value="NmrA"/>
    <property type="match status" value="1"/>
</dbReference>
<dbReference type="RefSeq" id="XP_062724040.1">
    <property type="nucleotide sequence ID" value="XM_062868732.1"/>
</dbReference>
<dbReference type="PANTHER" id="PTHR42748:SF31">
    <property type="entry name" value="NMRA-LIKE DOMAIN-CONTAINING PROTEIN-RELATED"/>
    <property type="match status" value="1"/>
</dbReference>
<organism evidence="4 5">
    <name type="scientific">Chaetomium strumarium</name>
    <dbReference type="NCBI Taxonomy" id="1170767"/>
    <lineage>
        <taxon>Eukaryota</taxon>
        <taxon>Fungi</taxon>
        <taxon>Dikarya</taxon>
        <taxon>Ascomycota</taxon>
        <taxon>Pezizomycotina</taxon>
        <taxon>Sordariomycetes</taxon>
        <taxon>Sordariomycetidae</taxon>
        <taxon>Sordariales</taxon>
        <taxon>Chaetomiaceae</taxon>
        <taxon>Chaetomium</taxon>
    </lineage>
</organism>
<protein>
    <recommendedName>
        <fullName evidence="3">NmrA-like domain-containing protein</fullName>
    </recommendedName>
</protein>
<dbReference type="InterPro" id="IPR036291">
    <property type="entry name" value="NAD(P)-bd_dom_sf"/>
</dbReference>
<dbReference type="GeneID" id="87887561"/>
<comment type="similarity">
    <text evidence="1">Belongs to the NmrA-type oxidoreductase family.</text>
</comment>
<accession>A0AAJ0GYU4</accession>
<dbReference type="InterPro" id="IPR008030">
    <property type="entry name" value="NmrA-like"/>
</dbReference>
<dbReference type="EMBL" id="JAUDZG010000002">
    <property type="protein sequence ID" value="KAK3308260.1"/>
    <property type="molecule type" value="Genomic_DNA"/>
</dbReference>
<reference evidence="4" key="1">
    <citation type="journal article" date="2023" name="Mol. Phylogenet. Evol.">
        <title>Genome-scale phylogeny and comparative genomics of the fungal order Sordariales.</title>
        <authorList>
            <person name="Hensen N."/>
            <person name="Bonometti L."/>
            <person name="Westerberg I."/>
            <person name="Brannstrom I.O."/>
            <person name="Guillou S."/>
            <person name="Cros-Aarteil S."/>
            <person name="Calhoun S."/>
            <person name="Haridas S."/>
            <person name="Kuo A."/>
            <person name="Mondo S."/>
            <person name="Pangilinan J."/>
            <person name="Riley R."/>
            <person name="LaButti K."/>
            <person name="Andreopoulos B."/>
            <person name="Lipzen A."/>
            <person name="Chen C."/>
            <person name="Yan M."/>
            <person name="Daum C."/>
            <person name="Ng V."/>
            <person name="Clum A."/>
            <person name="Steindorff A."/>
            <person name="Ohm R.A."/>
            <person name="Martin F."/>
            <person name="Silar P."/>
            <person name="Natvig D.O."/>
            <person name="Lalanne C."/>
            <person name="Gautier V."/>
            <person name="Ament-Velasquez S.L."/>
            <person name="Kruys A."/>
            <person name="Hutchinson M.I."/>
            <person name="Powell A.J."/>
            <person name="Barry K."/>
            <person name="Miller A.N."/>
            <person name="Grigoriev I.V."/>
            <person name="Debuchy R."/>
            <person name="Gladieux P."/>
            <person name="Hiltunen Thoren M."/>
            <person name="Johannesson H."/>
        </authorList>
    </citation>
    <scope>NUCLEOTIDE SEQUENCE</scope>
    <source>
        <strain evidence="4">CBS 333.67</strain>
    </source>
</reference>
<evidence type="ECO:0000256" key="1">
    <source>
        <dbReference type="ARBA" id="ARBA00006328"/>
    </source>
</evidence>
<evidence type="ECO:0000256" key="2">
    <source>
        <dbReference type="ARBA" id="ARBA00022857"/>
    </source>
</evidence>
<sequence length="322" mass="34854">MAPTILVVGATGNTGRSVVETLSKFLNGSDNTTLPDHQVVALTRSLNNPVAQHLATLPGVQVLEHNWVDITADWLRGHQVVRAFIASPVQPSQFAEESAFHLAALRAGVQYVVRISTTAPNVRPDFPAFYPRQHWALEVMLGSPEFAGLQWTSLQPNVFTNFYLATSVEWIKQVRKTGKQDTPLRLMASKDAPVGVIHPDDVGEFAAKLLVQRDTAAHNKAKYVLNGPEDVTGEQIVRMVEQYIGAQVENVVYKDVTMVDGMAAAAEAAGQSKSIILSIKHGPVAAWEGKCTAATTSKEVLELAPPTRTVAGAFKALLEDEA</sequence>
<dbReference type="InterPro" id="IPR051164">
    <property type="entry name" value="NmrA-like_oxidored"/>
</dbReference>
<dbReference type="Gene3D" id="3.40.50.720">
    <property type="entry name" value="NAD(P)-binding Rossmann-like Domain"/>
    <property type="match status" value="1"/>
</dbReference>
<dbReference type="AlphaFoldDB" id="A0AAJ0GYU4"/>
<dbReference type="Proteomes" id="UP001273166">
    <property type="component" value="Unassembled WGS sequence"/>
</dbReference>
<dbReference type="SUPFAM" id="SSF51735">
    <property type="entry name" value="NAD(P)-binding Rossmann-fold domains"/>
    <property type="match status" value="1"/>
</dbReference>
<dbReference type="Gene3D" id="3.90.25.10">
    <property type="entry name" value="UDP-galactose 4-epimerase, domain 1"/>
    <property type="match status" value="1"/>
</dbReference>
<comment type="caution">
    <text evidence="4">The sequence shown here is derived from an EMBL/GenBank/DDBJ whole genome shotgun (WGS) entry which is preliminary data.</text>
</comment>
<keyword evidence="2" id="KW-0521">NADP</keyword>
<feature type="domain" description="NmrA-like" evidence="3">
    <location>
        <begin position="3"/>
        <end position="251"/>
    </location>
</feature>
<reference evidence="4" key="2">
    <citation type="submission" date="2023-06" db="EMBL/GenBank/DDBJ databases">
        <authorList>
            <consortium name="Lawrence Berkeley National Laboratory"/>
            <person name="Mondo S.J."/>
            <person name="Hensen N."/>
            <person name="Bonometti L."/>
            <person name="Westerberg I."/>
            <person name="Brannstrom I.O."/>
            <person name="Guillou S."/>
            <person name="Cros-Aarteil S."/>
            <person name="Calhoun S."/>
            <person name="Haridas S."/>
            <person name="Kuo A."/>
            <person name="Pangilinan J."/>
            <person name="Riley R."/>
            <person name="Labutti K."/>
            <person name="Andreopoulos B."/>
            <person name="Lipzen A."/>
            <person name="Chen C."/>
            <person name="Yanf M."/>
            <person name="Daum C."/>
            <person name="Ng V."/>
            <person name="Clum A."/>
            <person name="Steindorff A."/>
            <person name="Ohm R."/>
            <person name="Martin F."/>
            <person name="Silar P."/>
            <person name="Natvig D."/>
            <person name="Lalanne C."/>
            <person name="Gautier V."/>
            <person name="Ament-Velasquez S.L."/>
            <person name="Kruys A."/>
            <person name="Hutchinson M.I."/>
            <person name="Powell A.J."/>
            <person name="Barry K."/>
            <person name="Miller A.N."/>
            <person name="Grigoriev I.V."/>
            <person name="Debuchy R."/>
            <person name="Gladieux P."/>
            <person name="Thoren M.H."/>
            <person name="Johannesson H."/>
        </authorList>
    </citation>
    <scope>NUCLEOTIDE SEQUENCE</scope>
    <source>
        <strain evidence="4">CBS 333.67</strain>
    </source>
</reference>
<dbReference type="GO" id="GO:0005634">
    <property type="term" value="C:nucleus"/>
    <property type="evidence" value="ECO:0007669"/>
    <property type="project" value="TreeGrafter"/>
</dbReference>
<proteinExistence type="inferred from homology"/>
<evidence type="ECO:0000313" key="4">
    <source>
        <dbReference type="EMBL" id="KAK3308260.1"/>
    </source>
</evidence>
<evidence type="ECO:0000313" key="5">
    <source>
        <dbReference type="Proteomes" id="UP001273166"/>
    </source>
</evidence>
<gene>
    <name evidence="4" type="ORF">B0T15DRAFT_523980</name>
</gene>
<keyword evidence="5" id="KW-1185">Reference proteome</keyword>
<evidence type="ECO:0000259" key="3">
    <source>
        <dbReference type="Pfam" id="PF05368"/>
    </source>
</evidence>
<dbReference type="PANTHER" id="PTHR42748">
    <property type="entry name" value="NITROGEN METABOLITE REPRESSION PROTEIN NMRA FAMILY MEMBER"/>
    <property type="match status" value="1"/>
</dbReference>